<reference evidence="3 4" key="1">
    <citation type="submission" date="2018-07" db="EMBL/GenBank/DDBJ databases">
        <title>Genome sequencing of Runella.</title>
        <authorList>
            <person name="Baek M.-G."/>
            <person name="Yi H."/>
        </authorList>
    </citation>
    <scope>NUCLEOTIDE SEQUENCE [LARGE SCALE GENOMIC DNA]</scope>
    <source>
        <strain evidence="3 4">HYN0085</strain>
    </source>
</reference>
<dbReference type="PANTHER" id="PTHR32309:SF13">
    <property type="entry name" value="FERRIC ENTEROBACTIN TRANSPORT PROTEIN FEPE"/>
    <property type="match status" value="1"/>
</dbReference>
<dbReference type="GO" id="GO:0005886">
    <property type="term" value="C:plasma membrane"/>
    <property type="evidence" value="ECO:0007669"/>
    <property type="project" value="TreeGrafter"/>
</dbReference>
<evidence type="ECO:0000313" key="4">
    <source>
        <dbReference type="Proteomes" id="UP000251993"/>
    </source>
</evidence>
<proteinExistence type="predicted"/>
<organism evidence="3 4">
    <name type="scientific">Runella rosea</name>
    <dbReference type="NCBI Taxonomy" id="2259595"/>
    <lineage>
        <taxon>Bacteria</taxon>
        <taxon>Pseudomonadati</taxon>
        <taxon>Bacteroidota</taxon>
        <taxon>Cytophagia</taxon>
        <taxon>Cytophagales</taxon>
        <taxon>Spirosomataceae</taxon>
        <taxon>Runella</taxon>
    </lineage>
</organism>
<accession>A0A344TCQ7</accession>
<name>A0A344TCQ7_9BACT</name>
<feature type="transmembrane region" description="Helical" evidence="2">
    <location>
        <begin position="334"/>
        <end position="354"/>
    </location>
</feature>
<feature type="coiled-coil region" evidence="1">
    <location>
        <begin position="234"/>
        <end position="268"/>
    </location>
</feature>
<dbReference type="InterPro" id="IPR050445">
    <property type="entry name" value="Bact_polysacc_biosynth/exp"/>
</dbReference>
<dbReference type="AlphaFoldDB" id="A0A344TCQ7"/>
<dbReference type="EMBL" id="CP030850">
    <property type="protein sequence ID" value="AXE16428.1"/>
    <property type="molecule type" value="Genomic_DNA"/>
</dbReference>
<evidence type="ECO:0000256" key="2">
    <source>
        <dbReference type="SAM" id="Phobius"/>
    </source>
</evidence>
<sequence length="374" mass="42221">MILQNQFMQDSTSNTNPTASNEIEISLADIIHFFKSNVRSMVLWGAGFGILGAIYAFTAQKEFESKAVVLPEIASSSALTKMGGLGALAGLAGIDISQMNSTEAIRPDLYPSVTQSLPFALYLLEQKVFVSSTQKTLTLKNYFEALNESWLDKLIDSEKEEKPKLDPKQSSQAVELTQKQEALVKQIQQRVVTAFDRKTGIITINTKMPDPVVAATVARLSVEYLKEYVTNYRTDKARKQLAFLQKQVNEAKARYQSSEAALAGYRDRNSFLVMNSAKITEQRLQSEFMLAQNVYNGLVQQYEQARIRVEEETPVFKMLEPAKIPLKKSEPRRLTVIFISTLLGITFFLALIFIKKLLFNFNQHTHPKKIQTQL</sequence>
<dbReference type="OrthoDB" id="1522571at2"/>
<dbReference type="GO" id="GO:0004713">
    <property type="term" value="F:protein tyrosine kinase activity"/>
    <property type="evidence" value="ECO:0007669"/>
    <property type="project" value="TreeGrafter"/>
</dbReference>
<feature type="transmembrane region" description="Helical" evidence="2">
    <location>
        <begin position="41"/>
        <end position="58"/>
    </location>
</feature>
<keyword evidence="2" id="KW-0472">Membrane</keyword>
<keyword evidence="2" id="KW-1133">Transmembrane helix</keyword>
<keyword evidence="4" id="KW-1185">Reference proteome</keyword>
<keyword evidence="2" id="KW-0812">Transmembrane</keyword>
<evidence type="ECO:0000256" key="1">
    <source>
        <dbReference type="SAM" id="Coils"/>
    </source>
</evidence>
<keyword evidence="1" id="KW-0175">Coiled coil</keyword>
<dbReference type="PANTHER" id="PTHR32309">
    <property type="entry name" value="TYROSINE-PROTEIN KINASE"/>
    <property type="match status" value="1"/>
</dbReference>
<evidence type="ECO:0000313" key="3">
    <source>
        <dbReference type="EMBL" id="AXE16428.1"/>
    </source>
</evidence>
<protein>
    <submittedName>
        <fullName evidence="3">Lipopolysaccharide biosynthesis protein</fullName>
    </submittedName>
</protein>
<dbReference type="KEGG" id="run:DR864_01130"/>
<gene>
    <name evidence="3" type="ORF">DR864_01130</name>
</gene>
<dbReference type="Proteomes" id="UP000251993">
    <property type="component" value="Chromosome"/>
</dbReference>